<sequence>MNTIQNNNDLLQYLISQSESGKKDWFGFSQQKILSMDLAYEIARNHASTMTPQQVIDYVLNLNNLIFQKIVIRNLNG</sequence>
<name>A0A6J5LHW6_9CAUD</name>
<accession>A0A6J5LHW6</accession>
<organism evidence="1">
    <name type="scientific">uncultured Caudovirales phage</name>
    <dbReference type="NCBI Taxonomy" id="2100421"/>
    <lineage>
        <taxon>Viruses</taxon>
        <taxon>Duplodnaviria</taxon>
        <taxon>Heunggongvirae</taxon>
        <taxon>Uroviricota</taxon>
        <taxon>Caudoviricetes</taxon>
        <taxon>Peduoviridae</taxon>
        <taxon>Maltschvirus</taxon>
        <taxon>Maltschvirus maltsch</taxon>
    </lineage>
</organism>
<evidence type="ECO:0000313" key="1">
    <source>
        <dbReference type="EMBL" id="CAB4132560.1"/>
    </source>
</evidence>
<dbReference type="EMBL" id="LR796262">
    <property type="protein sequence ID" value="CAB4132560.1"/>
    <property type="molecule type" value="Genomic_DNA"/>
</dbReference>
<gene>
    <name evidence="1" type="ORF">UFOVP261_35</name>
</gene>
<protein>
    <submittedName>
        <fullName evidence="1">Uncharacterized protein</fullName>
    </submittedName>
</protein>
<proteinExistence type="predicted"/>
<reference evidence="1" key="1">
    <citation type="submission" date="2020-04" db="EMBL/GenBank/DDBJ databases">
        <authorList>
            <person name="Chiriac C."/>
            <person name="Salcher M."/>
            <person name="Ghai R."/>
            <person name="Kavagutti S V."/>
        </authorList>
    </citation>
    <scope>NUCLEOTIDE SEQUENCE</scope>
</reference>